<evidence type="ECO:0000256" key="3">
    <source>
        <dbReference type="ARBA" id="ARBA00022801"/>
    </source>
</evidence>
<keyword evidence="4" id="KW-0720">Serine protease</keyword>
<evidence type="ECO:0000256" key="2">
    <source>
        <dbReference type="ARBA" id="ARBA00022670"/>
    </source>
</evidence>
<keyword evidence="2 7" id="KW-0645">Protease</keyword>
<dbReference type="OrthoDB" id="9764363at2"/>
<keyword evidence="8" id="KW-1185">Reference proteome</keyword>
<reference evidence="7 8" key="1">
    <citation type="submission" date="2019-03" db="EMBL/GenBank/DDBJ databases">
        <title>Genomic Encyclopedia of Type Strains, Phase IV (KMG-IV): sequencing the most valuable type-strain genomes for metagenomic binning, comparative biology and taxonomic classification.</title>
        <authorList>
            <person name="Goeker M."/>
        </authorList>
    </citation>
    <scope>NUCLEOTIDE SEQUENCE [LARGE SCALE GENOMIC DNA]</scope>
    <source>
        <strain evidence="7 8">DSM 25903</strain>
    </source>
</reference>
<dbReference type="Proteomes" id="UP000295122">
    <property type="component" value="Unassembled WGS sequence"/>
</dbReference>
<sequence length="323" mass="34441">MAADAELMADRRRLRRKLTLWRVLTFAVLMVAVVGLGILASGRAGRLGVAQQQIARISVTGMITGDSRMADLFRRVGNSSSVSGVVISISSPGGTTTGSEELYRGIRELAAKKPTVAFVDGTAASGGYITALGADRIVARETSLVGSIGVLFQYPDLSKLLGNVGVAVEAVKSSPLKAEPSGVRPTTPEARAALQAVVNDTYAWFKTLVQTRRGLSEAELAEVSDGRIFSARQGLPLKLVDELGSERDAIAWMVRERKVTPNLPVRDWKVAGRSRFSLWTAAAFGAELVGQAEFAQSIRHAASLSAQAPLQGLLALWQPSLDR</sequence>
<dbReference type="EMBL" id="SNZR01000016">
    <property type="protein sequence ID" value="TDR87191.1"/>
    <property type="molecule type" value="Genomic_DNA"/>
</dbReference>
<evidence type="ECO:0000256" key="5">
    <source>
        <dbReference type="SAM" id="Phobius"/>
    </source>
</evidence>
<comment type="similarity">
    <text evidence="1">Belongs to the peptidase S49 family.</text>
</comment>
<keyword evidence="5" id="KW-1133">Transmembrane helix</keyword>
<dbReference type="PANTHER" id="PTHR42987:SF6">
    <property type="entry name" value="PROTEINASE IV"/>
    <property type="match status" value="1"/>
</dbReference>
<protein>
    <submittedName>
        <fullName evidence="7">Protease-4</fullName>
    </submittedName>
</protein>
<proteinExistence type="inferred from homology"/>
<dbReference type="InterPro" id="IPR004635">
    <property type="entry name" value="Pept_S49_SppA"/>
</dbReference>
<dbReference type="AlphaFoldDB" id="A0A4R7BP96"/>
<dbReference type="NCBIfam" id="TIGR00706">
    <property type="entry name" value="SppA_dom"/>
    <property type="match status" value="1"/>
</dbReference>
<name>A0A4R7BP96_9HYPH</name>
<feature type="domain" description="Peptidase S49" evidence="6">
    <location>
        <begin position="109"/>
        <end position="259"/>
    </location>
</feature>
<evidence type="ECO:0000313" key="7">
    <source>
        <dbReference type="EMBL" id="TDR87191.1"/>
    </source>
</evidence>
<dbReference type="InterPro" id="IPR047272">
    <property type="entry name" value="S49_SppA_C"/>
</dbReference>
<evidence type="ECO:0000313" key="8">
    <source>
        <dbReference type="Proteomes" id="UP000295122"/>
    </source>
</evidence>
<organism evidence="7 8">
    <name type="scientific">Enterovirga rhinocerotis</name>
    <dbReference type="NCBI Taxonomy" id="1339210"/>
    <lineage>
        <taxon>Bacteria</taxon>
        <taxon>Pseudomonadati</taxon>
        <taxon>Pseudomonadota</taxon>
        <taxon>Alphaproteobacteria</taxon>
        <taxon>Hyphomicrobiales</taxon>
        <taxon>Methylobacteriaceae</taxon>
        <taxon>Enterovirga</taxon>
    </lineage>
</organism>
<comment type="caution">
    <text evidence="7">The sequence shown here is derived from an EMBL/GenBank/DDBJ whole genome shotgun (WGS) entry which is preliminary data.</text>
</comment>
<keyword evidence="5" id="KW-0472">Membrane</keyword>
<feature type="transmembrane region" description="Helical" evidence="5">
    <location>
        <begin position="20"/>
        <end position="40"/>
    </location>
</feature>
<dbReference type="InterPro" id="IPR029045">
    <property type="entry name" value="ClpP/crotonase-like_dom_sf"/>
</dbReference>
<dbReference type="PANTHER" id="PTHR42987">
    <property type="entry name" value="PEPTIDASE S49"/>
    <property type="match status" value="1"/>
</dbReference>
<gene>
    <name evidence="7" type="ORF">EV668_4271</name>
</gene>
<dbReference type="CDD" id="cd07023">
    <property type="entry name" value="S49_Sppa_N_C"/>
    <property type="match status" value="1"/>
</dbReference>
<dbReference type="Pfam" id="PF01343">
    <property type="entry name" value="Peptidase_S49"/>
    <property type="match status" value="1"/>
</dbReference>
<dbReference type="Gene3D" id="6.20.330.10">
    <property type="match status" value="1"/>
</dbReference>
<dbReference type="SUPFAM" id="SSF52096">
    <property type="entry name" value="ClpP/crotonase"/>
    <property type="match status" value="1"/>
</dbReference>
<dbReference type="InterPro" id="IPR002142">
    <property type="entry name" value="Peptidase_S49"/>
</dbReference>
<keyword evidence="3" id="KW-0378">Hydrolase</keyword>
<dbReference type="GO" id="GO:0006508">
    <property type="term" value="P:proteolysis"/>
    <property type="evidence" value="ECO:0007669"/>
    <property type="project" value="UniProtKB-KW"/>
</dbReference>
<evidence type="ECO:0000256" key="1">
    <source>
        <dbReference type="ARBA" id="ARBA00008683"/>
    </source>
</evidence>
<accession>A0A4R7BP96</accession>
<evidence type="ECO:0000256" key="4">
    <source>
        <dbReference type="ARBA" id="ARBA00022825"/>
    </source>
</evidence>
<evidence type="ECO:0000259" key="6">
    <source>
        <dbReference type="Pfam" id="PF01343"/>
    </source>
</evidence>
<dbReference type="Gene3D" id="3.90.226.10">
    <property type="entry name" value="2-enoyl-CoA Hydratase, Chain A, domain 1"/>
    <property type="match status" value="1"/>
</dbReference>
<dbReference type="RefSeq" id="WP_133773903.1">
    <property type="nucleotide sequence ID" value="NZ_SNZR01000016.1"/>
</dbReference>
<dbReference type="GO" id="GO:0008236">
    <property type="term" value="F:serine-type peptidase activity"/>
    <property type="evidence" value="ECO:0007669"/>
    <property type="project" value="UniProtKB-KW"/>
</dbReference>
<keyword evidence="5" id="KW-0812">Transmembrane</keyword>